<name>A0ABQ9E9G2_TEGGR</name>
<organism evidence="4 5">
    <name type="scientific">Tegillarca granosa</name>
    <name type="common">Malaysian cockle</name>
    <name type="synonym">Anadara granosa</name>
    <dbReference type="NCBI Taxonomy" id="220873"/>
    <lineage>
        <taxon>Eukaryota</taxon>
        <taxon>Metazoa</taxon>
        <taxon>Spiralia</taxon>
        <taxon>Lophotrochozoa</taxon>
        <taxon>Mollusca</taxon>
        <taxon>Bivalvia</taxon>
        <taxon>Autobranchia</taxon>
        <taxon>Pteriomorphia</taxon>
        <taxon>Arcoida</taxon>
        <taxon>Arcoidea</taxon>
        <taxon>Arcidae</taxon>
        <taxon>Tegillarca</taxon>
    </lineage>
</organism>
<evidence type="ECO:0000256" key="2">
    <source>
        <dbReference type="PROSITE-ProRule" id="PRU00196"/>
    </source>
</evidence>
<comment type="caution">
    <text evidence="4">The sequence shown here is derived from an EMBL/GenBank/DDBJ whole genome shotgun (WGS) entry which is preliminary data.</text>
</comment>
<accession>A0ABQ9E9G2</accession>
<reference evidence="4 5" key="1">
    <citation type="submission" date="2022-12" db="EMBL/GenBank/DDBJ databases">
        <title>Chromosome-level genome of Tegillarca granosa.</title>
        <authorList>
            <person name="Kim J."/>
        </authorList>
    </citation>
    <scope>NUCLEOTIDE SEQUENCE [LARGE SCALE GENOMIC DNA]</scope>
    <source>
        <strain evidence="4">Teg-2019</strain>
        <tissue evidence="4">Adductor muscle</tissue>
    </source>
</reference>
<evidence type="ECO:0000313" key="5">
    <source>
        <dbReference type="Proteomes" id="UP001217089"/>
    </source>
</evidence>
<dbReference type="InterPro" id="IPR036772">
    <property type="entry name" value="SRCR-like_dom_sf"/>
</dbReference>
<keyword evidence="5" id="KW-1185">Reference proteome</keyword>
<dbReference type="InterPro" id="IPR001190">
    <property type="entry name" value="SRCR"/>
</dbReference>
<dbReference type="EMBL" id="JARBDR010000919">
    <property type="protein sequence ID" value="KAJ8300446.1"/>
    <property type="molecule type" value="Genomic_DNA"/>
</dbReference>
<dbReference type="SMART" id="SM00202">
    <property type="entry name" value="SR"/>
    <property type="match status" value="1"/>
</dbReference>
<evidence type="ECO:0000259" key="3">
    <source>
        <dbReference type="PROSITE" id="PS50287"/>
    </source>
</evidence>
<dbReference type="PROSITE" id="PS50287">
    <property type="entry name" value="SRCR_2"/>
    <property type="match status" value="1"/>
</dbReference>
<sequence>MYCWGHLDCTIVRVPCDKHLAIFGFDIAAMERHTSVNEVSLYGYPGTKSGRVEVYYNGEWGTVCDDGWDDIDAGVVCKQLGFTTGTSRLSAYFGQGNGSIWMDDVQCSGTESSLLSCPFLGWGVHNCAHSEDAGVECI</sequence>
<dbReference type="Gene3D" id="3.10.250.10">
    <property type="entry name" value="SRCR-like domain"/>
    <property type="match status" value="1"/>
</dbReference>
<gene>
    <name evidence="4" type="ORF">KUTeg_021965</name>
</gene>
<protein>
    <recommendedName>
        <fullName evidence="3">SRCR domain-containing protein</fullName>
    </recommendedName>
</protein>
<keyword evidence="1 2" id="KW-1015">Disulfide bond</keyword>
<evidence type="ECO:0000313" key="4">
    <source>
        <dbReference type="EMBL" id="KAJ8300446.1"/>
    </source>
</evidence>
<dbReference type="Proteomes" id="UP001217089">
    <property type="component" value="Unassembled WGS sequence"/>
</dbReference>
<proteinExistence type="predicted"/>
<dbReference type="SUPFAM" id="SSF56487">
    <property type="entry name" value="SRCR-like"/>
    <property type="match status" value="1"/>
</dbReference>
<evidence type="ECO:0000256" key="1">
    <source>
        <dbReference type="ARBA" id="ARBA00023157"/>
    </source>
</evidence>
<feature type="disulfide bond" evidence="2">
    <location>
        <begin position="107"/>
        <end position="117"/>
    </location>
</feature>
<dbReference type="PANTHER" id="PTHR48071:SF18">
    <property type="entry name" value="DELETED IN MALIGNANT BRAIN TUMORS 1 PROTEIN-RELATED"/>
    <property type="match status" value="1"/>
</dbReference>
<feature type="domain" description="SRCR" evidence="3">
    <location>
        <begin position="39"/>
        <end position="138"/>
    </location>
</feature>
<dbReference type="PANTHER" id="PTHR48071">
    <property type="entry name" value="SRCR DOMAIN-CONTAINING PROTEIN"/>
    <property type="match status" value="1"/>
</dbReference>
<dbReference type="PRINTS" id="PR00258">
    <property type="entry name" value="SPERACTRCPTR"/>
</dbReference>
<comment type="caution">
    <text evidence="2">Lacks conserved residue(s) required for the propagation of feature annotation.</text>
</comment>
<dbReference type="Pfam" id="PF00530">
    <property type="entry name" value="SRCR"/>
    <property type="match status" value="1"/>
</dbReference>